<keyword evidence="3" id="KW-1185">Reference proteome</keyword>
<dbReference type="EMBL" id="KK107378">
    <property type="protein sequence ID" value="EZA51558.1"/>
    <property type="molecule type" value="Genomic_DNA"/>
</dbReference>
<dbReference type="Proteomes" id="UP000053097">
    <property type="component" value="Unassembled WGS sequence"/>
</dbReference>
<proteinExistence type="predicted"/>
<evidence type="ECO:0000313" key="2">
    <source>
        <dbReference type="EMBL" id="EZA51558.1"/>
    </source>
</evidence>
<evidence type="ECO:0000256" key="1">
    <source>
        <dbReference type="SAM" id="Coils"/>
    </source>
</evidence>
<keyword evidence="1" id="KW-0175">Coiled coil</keyword>
<gene>
    <name evidence="2" type="ORF">X777_09768</name>
</gene>
<protein>
    <submittedName>
        <fullName evidence="2">Uncharacterized protein</fullName>
    </submittedName>
</protein>
<accession>A0A026W6B7</accession>
<dbReference type="AlphaFoldDB" id="A0A026W6B7"/>
<feature type="coiled-coil region" evidence="1">
    <location>
        <begin position="71"/>
        <end position="105"/>
    </location>
</feature>
<reference evidence="2 3" key="1">
    <citation type="journal article" date="2014" name="Curr. Biol.">
        <title>The genome of the clonal raider ant Cerapachys biroi.</title>
        <authorList>
            <person name="Oxley P.R."/>
            <person name="Ji L."/>
            <person name="Fetter-Pruneda I."/>
            <person name="McKenzie S.K."/>
            <person name="Li C."/>
            <person name="Hu H."/>
            <person name="Zhang G."/>
            <person name="Kronauer D.J."/>
        </authorList>
    </citation>
    <scope>NUCLEOTIDE SEQUENCE [LARGE SCALE GENOMIC DNA]</scope>
</reference>
<organism evidence="2 3">
    <name type="scientific">Ooceraea biroi</name>
    <name type="common">Clonal raider ant</name>
    <name type="synonym">Cerapachys biroi</name>
    <dbReference type="NCBI Taxonomy" id="2015173"/>
    <lineage>
        <taxon>Eukaryota</taxon>
        <taxon>Metazoa</taxon>
        <taxon>Ecdysozoa</taxon>
        <taxon>Arthropoda</taxon>
        <taxon>Hexapoda</taxon>
        <taxon>Insecta</taxon>
        <taxon>Pterygota</taxon>
        <taxon>Neoptera</taxon>
        <taxon>Endopterygota</taxon>
        <taxon>Hymenoptera</taxon>
        <taxon>Apocrita</taxon>
        <taxon>Aculeata</taxon>
        <taxon>Formicoidea</taxon>
        <taxon>Formicidae</taxon>
        <taxon>Dorylinae</taxon>
        <taxon>Ooceraea</taxon>
    </lineage>
</organism>
<name>A0A026W6B7_OOCBI</name>
<evidence type="ECO:0000313" key="3">
    <source>
        <dbReference type="Proteomes" id="UP000053097"/>
    </source>
</evidence>
<sequence length="137" mass="15885">MQPQNTCNENENIIIEASSTYCEEERAESICKESIPETTTHGTKIMGHLSNKSTQKKHRLTKIGTNKSVIVKRMEYKLQHAQKTIKRLKGKLKIHQQKNRRYKKKIVSLSLLTKHLQNGRLLSESAAERIEVSMYKH</sequence>